<keyword evidence="3" id="KW-1185">Reference proteome</keyword>
<feature type="region of interest" description="Disordered" evidence="1">
    <location>
        <begin position="600"/>
        <end position="652"/>
    </location>
</feature>
<name>A0A0H2RC70_9AGAM</name>
<protein>
    <recommendedName>
        <fullName evidence="4">Pentacotripeptide-repeat region of PRORP domain-containing protein</fullName>
    </recommendedName>
</protein>
<dbReference type="EMBL" id="KQ086067">
    <property type="protein sequence ID" value="KLO09092.1"/>
    <property type="molecule type" value="Genomic_DNA"/>
</dbReference>
<evidence type="ECO:0000313" key="3">
    <source>
        <dbReference type="Proteomes" id="UP000053477"/>
    </source>
</evidence>
<evidence type="ECO:0008006" key="4">
    <source>
        <dbReference type="Google" id="ProtNLM"/>
    </source>
</evidence>
<proteinExistence type="predicted"/>
<evidence type="ECO:0000313" key="2">
    <source>
        <dbReference type="EMBL" id="KLO09092.1"/>
    </source>
</evidence>
<dbReference type="AlphaFoldDB" id="A0A0H2RC70"/>
<evidence type="ECO:0000256" key="1">
    <source>
        <dbReference type="SAM" id="MobiDB-lite"/>
    </source>
</evidence>
<dbReference type="Proteomes" id="UP000053477">
    <property type="component" value="Unassembled WGS sequence"/>
</dbReference>
<accession>A0A0H2RC70</accession>
<reference evidence="2 3" key="1">
    <citation type="submission" date="2015-04" db="EMBL/GenBank/DDBJ databases">
        <title>Complete genome sequence of Schizopora paradoxa KUC8140, a cosmopolitan wood degrader in East Asia.</title>
        <authorList>
            <consortium name="DOE Joint Genome Institute"/>
            <person name="Min B."/>
            <person name="Park H."/>
            <person name="Jang Y."/>
            <person name="Kim J.-J."/>
            <person name="Kim K.H."/>
            <person name="Pangilinan J."/>
            <person name="Lipzen A."/>
            <person name="Riley R."/>
            <person name="Grigoriev I.V."/>
            <person name="Spatafora J.W."/>
            <person name="Choi I.-G."/>
        </authorList>
    </citation>
    <scope>NUCLEOTIDE SEQUENCE [LARGE SCALE GENOMIC DNA]</scope>
    <source>
        <strain evidence="2 3">KUC8140</strain>
    </source>
</reference>
<dbReference type="InterPro" id="IPR011990">
    <property type="entry name" value="TPR-like_helical_dom_sf"/>
</dbReference>
<sequence length="966" mass="107383">MFLRLQTFYRAPLSISRRASTFSLLLRQQHYNQHRSPSLSHGSYFRGRPLSTASQCLLRTSEPPVFLSSNATEVSTKDPVEISQNEVHDSHEIGVEESQPETVEKDDLDEYLERRQGHPSYLKKLHPSVFVRLAALAIKQNLFGVANTIASDVVSVAKMQANEVARLSAHNLPIPSKDYARTATILLQFSCFPPALSDANVLDLCKLALERPASVDLLKRGVEDQSSTIQHPHTLSLDSLSRVLRAVIRSPTGWSIDRQRGFLQSLIKAVSHRIADEVDVEPVRRSFVGVPATPSRRIDTAALSRLTRMFFRFIHAILERGDDSHWGLAYEALEVVVRNNLIPPEAIRVEDKGLAHVPSVIMSPIIHTCLVHGWIFDAADLLQLKASSDVRLKAHYEALVEDVVSALLDSRSAKGIERSAELIRIAYKHFPNFALNSECMEKFYDTTCSCGLRDTGAALYLHLRSRYPAQSADFLPKGHSLLLFLEAFAKARPNQYAAKLLARHVLERRPRIAKHSVPTIIALCAEALLVEESRQLWDYYAQGTDKITVTGNPRVMVALVKLFANEGKKDKTKRPVGTGKSTDVPDGVVSEALQGAGSAAELESLSSRVQSGEQRSRERSEAHAIQNERILFDRENADEANPPDSIANPLNSPEEESVISTEFPFDVNNTISSTEQLDSLSDPSEDYPESSTMEYVDIPFALRVLGEFEAAKEPLRSATHFDLNAIARARALLGDFTGCLNALRIIIDRKEVPDVFDINVVVEALAIHDPRRAALMVKKMLQWNVMPDNVTFGTLINHALNYGNLTLAGRCFARSRSLKIKELTPSAVARLVQASLSAALRPSTGQRSALQYIQRAYDVIVSSQSPRGAFNSKIGEQGVKAALRRNSGELAFKFWDALVKGRVDSASPEQAKLRRQIVAQVRKDCERGALEWNIGHKYVDDLVGDHKSAAVREHDRSSRLLQEPGR</sequence>
<dbReference type="OrthoDB" id="185373at2759"/>
<dbReference type="Gene3D" id="1.25.40.10">
    <property type="entry name" value="Tetratricopeptide repeat domain"/>
    <property type="match status" value="1"/>
</dbReference>
<gene>
    <name evidence="2" type="ORF">SCHPADRAFT_1000519</name>
</gene>
<dbReference type="STRING" id="27342.A0A0H2RC70"/>
<dbReference type="InParanoid" id="A0A0H2RC70"/>
<organism evidence="2 3">
    <name type="scientific">Schizopora paradoxa</name>
    <dbReference type="NCBI Taxonomy" id="27342"/>
    <lineage>
        <taxon>Eukaryota</taxon>
        <taxon>Fungi</taxon>
        <taxon>Dikarya</taxon>
        <taxon>Basidiomycota</taxon>
        <taxon>Agaricomycotina</taxon>
        <taxon>Agaricomycetes</taxon>
        <taxon>Hymenochaetales</taxon>
        <taxon>Schizoporaceae</taxon>
        <taxon>Schizopora</taxon>
    </lineage>
</organism>